<feature type="transmembrane region" description="Helical" evidence="6">
    <location>
        <begin position="214"/>
        <end position="235"/>
    </location>
</feature>
<sequence length="325" mass="35267">MNKSLFFSVALTLLVWLAWYGYCRPDTLAIVEANWPVSLTMVFGSFIAGATSEGGGAIAFPVFTKVLQIAPLEAKVFSLAIQSVGMTAATLTIVVMRIDVAWRLVLWASLGGAFGVVFSTLLIAPMLEPALLKMLFTSMVVSFALTLAQLNWRVRAYNRRLPLFGWPEKAGMLLTGVVGGGMTGLVGNGIDIICFSVMVLLFRLTEKVSTPTSVILMAINSLVGFMLHVFVIGDFNERVEAYWLAAIPVVVVGAPLGAYCCTKLNNKMIATVLIALILIELFSSLCLIPLTGKIGAVSLTVFVVFSVIYYLMSRSLRYRPVGEEK</sequence>
<comment type="subcellular location">
    <subcellularLocation>
        <location evidence="6">Cell membrane</location>
        <topology evidence="6">Multi-pass membrane protein</topology>
    </subcellularLocation>
    <subcellularLocation>
        <location evidence="1">Membrane</location>
        <topology evidence="1">Multi-pass membrane protein</topology>
    </subcellularLocation>
</comment>
<dbReference type="KEGG" id="mech:Q9L42_005640"/>
<keyword evidence="5 6" id="KW-0472">Membrane</keyword>
<gene>
    <name evidence="7" type="ORF">Q9L42_005640</name>
</gene>
<accession>A0AAU7NXB8</accession>
<feature type="transmembrane region" description="Helical" evidence="6">
    <location>
        <begin position="241"/>
        <end position="261"/>
    </location>
</feature>
<evidence type="ECO:0000256" key="5">
    <source>
        <dbReference type="ARBA" id="ARBA00023136"/>
    </source>
</evidence>
<organism evidence="7 8">
    <name type="scientific">Methylomarinum roseum</name>
    <dbReference type="NCBI Taxonomy" id="3067653"/>
    <lineage>
        <taxon>Bacteria</taxon>
        <taxon>Pseudomonadati</taxon>
        <taxon>Pseudomonadota</taxon>
        <taxon>Gammaproteobacteria</taxon>
        <taxon>Methylococcales</taxon>
        <taxon>Methylococcaceae</taxon>
        <taxon>Methylomarinum</taxon>
    </lineage>
</organism>
<comment type="similarity">
    <text evidence="2 6">Belongs to the 4-toluene sulfonate uptake permease (TSUP) (TC 2.A.102) family.</text>
</comment>
<evidence type="ECO:0000256" key="3">
    <source>
        <dbReference type="ARBA" id="ARBA00022692"/>
    </source>
</evidence>
<dbReference type="RefSeq" id="WP_305909407.1">
    <property type="nucleotide sequence ID" value="NZ_CP157743.1"/>
</dbReference>
<evidence type="ECO:0000256" key="4">
    <source>
        <dbReference type="ARBA" id="ARBA00022989"/>
    </source>
</evidence>
<keyword evidence="6" id="KW-1003">Cell membrane</keyword>
<evidence type="ECO:0000256" key="6">
    <source>
        <dbReference type="RuleBase" id="RU363041"/>
    </source>
</evidence>
<feature type="transmembrane region" description="Helical" evidence="6">
    <location>
        <begin position="268"/>
        <end position="288"/>
    </location>
</feature>
<name>A0AAU7NXB8_9GAMM</name>
<feature type="transmembrane region" description="Helical" evidence="6">
    <location>
        <begin position="39"/>
        <end position="64"/>
    </location>
</feature>
<evidence type="ECO:0000313" key="8">
    <source>
        <dbReference type="Proteomes" id="UP001225378"/>
    </source>
</evidence>
<feature type="transmembrane region" description="Helical" evidence="6">
    <location>
        <begin position="294"/>
        <end position="312"/>
    </location>
</feature>
<reference evidence="7 8" key="1">
    <citation type="journal article" date="2024" name="Microbiology">
        <title>Methylomarinum rosea sp. nov., a novel halophilic methanotrophic bacterium from the hypersaline Lake Elton.</title>
        <authorList>
            <person name="Suleimanov R.Z."/>
            <person name="Oshkin I.Y."/>
            <person name="Danilova O.V."/>
            <person name="Suzina N.E."/>
            <person name="Dedysh S.N."/>
        </authorList>
    </citation>
    <scope>NUCLEOTIDE SEQUENCE [LARGE SCALE GENOMIC DNA]</scope>
    <source>
        <strain evidence="7 8">Ch1-1</strain>
    </source>
</reference>
<dbReference type="PANTHER" id="PTHR31154">
    <property type="entry name" value="MEMBRANE TRANSPORTER PROTEIN"/>
    <property type="match status" value="1"/>
</dbReference>
<evidence type="ECO:0000256" key="1">
    <source>
        <dbReference type="ARBA" id="ARBA00004141"/>
    </source>
</evidence>
<feature type="transmembrane region" description="Helical" evidence="6">
    <location>
        <begin position="104"/>
        <end position="124"/>
    </location>
</feature>
<dbReference type="Proteomes" id="UP001225378">
    <property type="component" value="Chromosome"/>
</dbReference>
<dbReference type="PANTHER" id="PTHR31154:SF4">
    <property type="entry name" value="MEMBRANE TRANSPORTER PROTEIN"/>
    <property type="match status" value="1"/>
</dbReference>
<protein>
    <recommendedName>
        <fullName evidence="6">Probable membrane transporter protein</fullName>
    </recommendedName>
</protein>
<evidence type="ECO:0000256" key="2">
    <source>
        <dbReference type="ARBA" id="ARBA00009142"/>
    </source>
</evidence>
<keyword evidence="8" id="KW-1185">Reference proteome</keyword>
<feature type="transmembrane region" description="Helical" evidence="6">
    <location>
        <begin position="131"/>
        <end position="152"/>
    </location>
</feature>
<dbReference type="GO" id="GO:0005886">
    <property type="term" value="C:plasma membrane"/>
    <property type="evidence" value="ECO:0007669"/>
    <property type="project" value="UniProtKB-SubCell"/>
</dbReference>
<feature type="transmembrane region" description="Helical" evidence="6">
    <location>
        <begin position="76"/>
        <end position="98"/>
    </location>
</feature>
<feature type="transmembrane region" description="Helical" evidence="6">
    <location>
        <begin position="172"/>
        <end position="202"/>
    </location>
</feature>
<dbReference type="EMBL" id="CP157743">
    <property type="protein sequence ID" value="XBS21605.1"/>
    <property type="molecule type" value="Genomic_DNA"/>
</dbReference>
<dbReference type="AlphaFoldDB" id="A0AAU7NXB8"/>
<keyword evidence="3 6" id="KW-0812">Transmembrane</keyword>
<dbReference type="Pfam" id="PF01925">
    <property type="entry name" value="TauE"/>
    <property type="match status" value="1"/>
</dbReference>
<proteinExistence type="inferred from homology"/>
<keyword evidence="4 6" id="KW-1133">Transmembrane helix</keyword>
<dbReference type="InterPro" id="IPR002781">
    <property type="entry name" value="TM_pro_TauE-like"/>
</dbReference>
<evidence type="ECO:0000313" key="7">
    <source>
        <dbReference type="EMBL" id="XBS21605.1"/>
    </source>
</evidence>